<keyword evidence="3" id="KW-1185">Reference proteome</keyword>
<feature type="compositionally biased region" description="Polar residues" evidence="1">
    <location>
        <begin position="177"/>
        <end position="201"/>
    </location>
</feature>
<organism evidence="2 3">
    <name type="scientific">Limosa lapponica baueri</name>
    <dbReference type="NCBI Taxonomy" id="1758121"/>
    <lineage>
        <taxon>Eukaryota</taxon>
        <taxon>Metazoa</taxon>
        <taxon>Chordata</taxon>
        <taxon>Craniata</taxon>
        <taxon>Vertebrata</taxon>
        <taxon>Euteleostomi</taxon>
        <taxon>Archelosauria</taxon>
        <taxon>Archosauria</taxon>
        <taxon>Dinosauria</taxon>
        <taxon>Saurischia</taxon>
        <taxon>Theropoda</taxon>
        <taxon>Coelurosauria</taxon>
        <taxon>Aves</taxon>
        <taxon>Neognathae</taxon>
        <taxon>Neoaves</taxon>
        <taxon>Charadriiformes</taxon>
        <taxon>Scolopacidae</taxon>
        <taxon>Limosa</taxon>
    </lineage>
</organism>
<proteinExistence type="predicted"/>
<evidence type="ECO:0000313" key="3">
    <source>
        <dbReference type="Proteomes" id="UP000233556"/>
    </source>
</evidence>
<dbReference type="EMBL" id="KZ506419">
    <property type="protein sequence ID" value="PKU39739.1"/>
    <property type="molecule type" value="Genomic_DNA"/>
</dbReference>
<sequence>MASEAAQNFLQPLSSWMSQIYEAIQQAGDSISASLLNLSGVGRKSEAERSQDLESNGGVYEDYSEESDDERHLDRYSCGEYLYPREGGHIGGPDLASQDVPHGSDMGLQRQKWVKNASSLPEQCVESTRSSAANGSYWMNEDLRPLDQLHPISEEEGEPSMRMGGREHNLSLGGSLKRNNGKASFGDSLSNIKGMNSSDGNLDTRRGCNTLAT</sequence>
<protein>
    <submittedName>
        <fullName evidence="2">Synaptotagmin-16</fullName>
    </submittedName>
</protein>
<name>A0A2I0U147_LIMLA</name>
<feature type="region of interest" description="Disordered" evidence="1">
    <location>
        <begin position="155"/>
        <end position="213"/>
    </location>
</feature>
<evidence type="ECO:0000313" key="2">
    <source>
        <dbReference type="EMBL" id="PKU39739.1"/>
    </source>
</evidence>
<evidence type="ECO:0000256" key="1">
    <source>
        <dbReference type="SAM" id="MobiDB-lite"/>
    </source>
</evidence>
<accession>A0A2I0U147</accession>
<gene>
    <name evidence="2" type="ORF">llap_9960</name>
</gene>
<reference evidence="3" key="1">
    <citation type="submission" date="2017-11" db="EMBL/GenBank/DDBJ databases">
        <authorList>
            <person name="Lima N.C."/>
            <person name="Parody-Merino A.M."/>
            <person name="Battley P.F."/>
            <person name="Fidler A.E."/>
            <person name="Prosdocimi F."/>
        </authorList>
    </citation>
    <scope>NUCLEOTIDE SEQUENCE [LARGE SCALE GENOMIC DNA]</scope>
</reference>
<dbReference type="AlphaFoldDB" id="A0A2I0U147"/>
<reference evidence="3" key="2">
    <citation type="submission" date="2017-12" db="EMBL/GenBank/DDBJ databases">
        <title>Genome sequence of the Bar-tailed Godwit (Limosa lapponica baueri).</title>
        <authorList>
            <person name="Lima N.C.B."/>
            <person name="Parody-Merino A.M."/>
            <person name="Battley P.F."/>
            <person name="Fidler A.E."/>
            <person name="Prosdocimi F."/>
        </authorList>
    </citation>
    <scope>NUCLEOTIDE SEQUENCE [LARGE SCALE GENOMIC DNA]</scope>
</reference>
<dbReference type="Proteomes" id="UP000233556">
    <property type="component" value="Unassembled WGS sequence"/>
</dbReference>
<dbReference type="OrthoDB" id="9211887at2759"/>
<feature type="compositionally biased region" description="Basic and acidic residues" evidence="1">
    <location>
        <begin position="43"/>
        <end position="52"/>
    </location>
</feature>
<feature type="region of interest" description="Disordered" evidence="1">
    <location>
        <begin position="41"/>
        <end position="71"/>
    </location>
</feature>